<dbReference type="InterPro" id="IPR019254">
    <property type="entry name" value="DUF2250"/>
</dbReference>
<gene>
    <name evidence="1" type="ORF">DDW03_00855</name>
    <name evidence="2" type="ORF">DDW05_03165</name>
</gene>
<accession>A0A2T9WM12</accession>
<dbReference type="SUPFAM" id="SSF46785">
    <property type="entry name" value="Winged helix' DNA-binding domain"/>
    <property type="match status" value="1"/>
</dbReference>
<dbReference type="EMBL" id="QEFH01000035">
    <property type="protein sequence ID" value="PVU70004.1"/>
    <property type="molecule type" value="Genomic_DNA"/>
</dbReference>
<sequence>MFLFRIIFWIHKTYTFFRIIKYMSEEIKLLAKMLKDDPDYFKVLNHLKIANLDYAKNISKYTKIDINKVNKILEELKEIGLIEEVHSKTVKRTKARLKKQFQVRMHHTYYKLTLLGKQVYKYLRDNN</sequence>
<proteinExistence type="predicted"/>
<comment type="caution">
    <text evidence="1">The sequence shown here is derived from an EMBL/GenBank/DDBJ whole genome shotgun (WGS) entry which is preliminary data.</text>
</comment>
<evidence type="ECO:0000313" key="1">
    <source>
        <dbReference type="EMBL" id="PVU68873.1"/>
    </source>
</evidence>
<dbReference type="InterPro" id="IPR036390">
    <property type="entry name" value="WH_DNA-bd_sf"/>
</dbReference>
<dbReference type="Proteomes" id="UP000245908">
    <property type="component" value="Unassembled WGS sequence"/>
</dbReference>
<reference evidence="3 4" key="1">
    <citation type="journal article" date="2015" name="Appl. Environ. Microbiol.">
        <title>Nanoarchaeota, Their Sulfolobales Host, and Nanoarchaeota Virus Distribution across Yellowstone National Park Hot Springs.</title>
        <authorList>
            <person name="Munson-McGee J.H."/>
            <person name="Field E.K."/>
            <person name="Bateson M."/>
            <person name="Rooney C."/>
            <person name="Stepanauskas R."/>
            <person name="Young M.J."/>
        </authorList>
    </citation>
    <scope>NUCLEOTIDE SEQUENCE [LARGE SCALE GENOMIC DNA]</scope>
    <source>
        <strain evidence="1">SCGC AB-777_F03</strain>
        <strain evidence="2">SCGC AB-777_O03</strain>
    </source>
</reference>
<reference evidence="1" key="2">
    <citation type="submission" date="2017-05" db="EMBL/GenBank/DDBJ databases">
        <authorList>
            <person name="Song R."/>
            <person name="Chenine A.L."/>
            <person name="Ruprecht R.M."/>
        </authorList>
    </citation>
    <scope>NUCLEOTIDE SEQUENCE</scope>
    <source>
        <strain evidence="1">SCGC AB-777_F03</strain>
        <strain evidence="2">SCGC AB-777_O03</strain>
    </source>
</reference>
<evidence type="ECO:0000313" key="4">
    <source>
        <dbReference type="Proteomes" id="UP000245908"/>
    </source>
</evidence>
<evidence type="ECO:0008006" key="5">
    <source>
        <dbReference type="Google" id="ProtNLM"/>
    </source>
</evidence>
<evidence type="ECO:0000313" key="2">
    <source>
        <dbReference type="EMBL" id="PVU70004.1"/>
    </source>
</evidence>
<name>A0A2T9WM12_NANST</name>
<dbReference type="Pfam" id="PF10007">
    <property type="entry name" value="DUF2250"/>
    <property type="match status" value="1"/>
</dbReference>
<evidence type="ECO:0000313" key="3">
    <source>
        <dbReference type="Proteomes" id="UP000245509"/>
    </source>
</evidence>
<organism evidence="1 4">
    <name type="scientific">Nanobsidianus stetteri</name>
    <dbReference type="NCBI Taxonomy" id="1294122"/>
    <lineage>
        <taxon>Archaea</taxon>
        <taxon>Nanobdellota</taxon>
        <taxon>Candidatus Nanoarchaeia</taxon>
        <taxon>Nanoarchaeales</taxon>
        <taxon>Nanopusillaceae</taxon>
        <taxon>Candidatus Nanobsidianus</taxon>
    </lineage>
</organism>
<protein>
    <recommendedName>
        <fullName evidence="5">DUF2250 domain-containing protein</fullName>
    </recommendedName>
</protein>
<dbReference type="AlphaFoldDB" id="A0A2T9WM12"/>
<dbReference type="EMBL" id="QEFP01000002">
    <property type="protein sequence ID" value="PVU68873.1"/>
    <property type="molecule type" value="Genomic_DNA"/>
</dbReference>